<gene>
    <name evidence="2" type="ORF">COLO4_35891</name>
</gene>
<dbReference type="EMBL" id="AWUE01022860">
    <property type="protein sequence ID" value="OMO55695.1"/>
    <property type="molecule type" value="Genomic_DNA"/>
</dbReference>
<dbReference type="PANTHER" id="PTHR27006">
    <property type="entry name" value="PROMASTIGOTE SURFACE ANTIGEN PROTEIN PSA"/>
    <property type="match status" value="1"/>
</dbReference>
<name>A0A1R3GC87_9ROSI</name>
<feature type="compositionally biased region" description="Low complexity" evidence="1">
    <location>
        <begin position="90"/>
        <end position="104"/>
    </location>
</feature>
<accession>A0A1R3GC87</accession>
<evidence type="ECO:0000313" key="2">
    <source>
        <dbReference type="EMBL" id="OMO55695.1"/>
    </source>
</evidence>
<dbReference type="Proteomes" id="UP000187203">
    <property type="component" value="Unassembled WGS sequence"/>
</dbReference>
<dbReference type="AlphaFoldDB" id="A0A1R3GC87"/>
<dbReference type="GO" id="GO:0016301">
    <property type="term" value="F:kinase activity"/>
    <property type="evidence" value="ECO:0007669"/>
    <property type="project" value="UniProtKB-KW"/>
</dbReference>
<feature type="region of interest" description="Disordered" evidence="1">
    <location>
        <begin position="76"/>
        <end position="104"/>
    </location>
</feature>
<reference evidence="3" key="1">
    <citation type="submission" date="2013-09" db="EMBL/GenBank/DDBJ databases">
        <title>Corchorus olitorius genome sequencing.</title>
        <authorList>
            <person name="Alam M."/>
            <person name="Haque M.S."/>
            <person name="Islam M.S."/>
            <person name="Emdad E.M."/>
            <person name="Islam M.M."/>
            <person name="Ahmed B."/>
            <person name="Halim A."/>
            <person name="Hossen Q.M.M."/>
            <person name="Hossain M.Z."/>
            <person name="Ahmed R."/>
            <person name="Khan M.M."/>
            <person name="Islam R."/>
            <person name="Rashid M.M."/>
            <person name="Khan S.A."/>
            <person name="Rahman M.S."/>
            <person name="Alam M."/>
            <person name="Yahiya A.S."/>
            <person name="Khan M.S."/>
            <person name="Azam M.S."/>
            <person name="Haque T."/>
            <person name="Lashkar M.Z.H."/>
            <person name="Akhand A.I."/>
            <person name="Morshed G."/>
            <person name="Roy S."/>
            <person name="Uddin K.S."/>
            <person name="Rabeya T."/>
            <person name="Hossain A.S."/>
            <person name="Chowdhury A."/>
            <person name="Snigdha A.R."/>
            <person name="Mortoza M.S."/>
            <person name="Matin S.A."/>
            <person name="Hoque S.M.E."/>
            <person name="Islam M.K."/>
            <person name="Roy D.K."/>
            <person name="Haider R."/>
            <person name="Moosa M.M."/>
            <person name="Elias S.M."/>
            <person name="Hasan A.M."/>
            <person name="Jahan S."/>
            <person name="Shafiuddin M."/>
            <person name="Mahmood N."/>
            <person name="Shommy N.S."/>
        </authorList>
    </citation>
    <scope>NUCLEOTIDE SEQUENCE [LARGE SCALE GENOMIC DNA]</scope>
    <source>
        <strain evidence="3">cv. O-4</strain>
    </source>
</reference>
<sequence length="104" mass="11306">MEETTSMVLESLQFDLDTIKAAANNFSSDNKIGEGGFCEVYKEDPANRPTMTRLLLMLDSYSVSLPIPQKPAFSCRTGTGSNLQAKGLESSDQSSSTKSTPVYQ</sequence>
<evidence type="ECO:0000313" key="3">
    <source>
        <dbReference type="Proteomes" id="UP000187203"/>
    </source>
</evidence>
<keyword evidence="2" id="KW-0808">Transferase</keyword>
<dbReference type="PANTHER" id="PTHR27006:SF606">
    <property type="entry name" value="INTERLEUKIN-1 RECEPTOR-ASSOCIATED KINASE 4"/>
    <property type="match status" value="1"/>
</dbReference>
<proteinExistence type="predicted"/>
<protein>
    <submittedName>
        <fullName evidence="2">Cysteine-rich receptor-like protein kinase 10-like protein</fullName>
    </submittedName>
</protein>
<organism evidence="2 3">
    <name type="scientific">Corchorus olitorius</name>
    <dbReference type="NCBI Taxonomy" id="93759"/>
    <lineage>
        <taxon>Eukaryota</taxon>
        <taxon>Viridiplantae</taxon>
        <taxon>Streptophyta</taxon>
        <taxon>Embryophyta</taxon>
        <taxon>Tracheophyta</taxon>
        <taxon>Spermatophyta</taxon>
        <taxon>Magnoliopsida</taxon>
        <taxon>eudicotyledons</taxon>
        <taxon>Gunneridae</taxon>
        <taxon>Pentapetalae</taxon>
        <taxon>rosids</taxon>
        <taxon>malvids</taxon>
        <taxon>Malvales</taxon>
        <taxon>Malvaceae</taxon>
        <taxon>Grewioideae</taxon>
        <taxon>Apeibeae</taxon>
        <taxon>Corchorus</taxon>
    </lineage>
</organism>
<keyword evidence="2" id="KW-0675">Receptor</keyword>
<keyword evidence="2" id="KW-0418">Kinase</keyword>
<comment type="caution">
    <text evidence="2">The sequence shown here is derived from an EMBL/GenBank/DDBJ whole genome shotgun (WGS) entry which is preliminary data.</text>
</comment>
<keyword evidence="3" id="KW-1185">Reference proteome</keyword>
<dbReference type="OrthoDB" id="1731161at2759"/>
<dbReference type="Gene3D" id="3.30.200.20">
    <property type="entry name" value="Phosphorylase Kinase, domain 1"/>
    <property type="match status" value="1"/>
</dbReference>
<evidence type="ECO:0000256" key="1">
    <source>
        <dbReference type="SAM" id="MobiDB-lite"/>
    </source>
</evidence>